<dbReference type="Pfam" id="PF12494">
    <property type="entry name" value="DUF3695"/>
    <property type="match status" value="1"/>
</dbReference>
<dbReference type="InterPro" id="IPR022179">
    <property type="entry name" value="CFAP276"/>
</dbReference>
<dbReference type="STRING" id="37653.A0A0L8HKM5"/>
<organism evidence="1">
    <name type="scientific">Octopus bimaculoides</name>
    <name type="common">California two-spotted octopus</name>
    <dbReference type="NCBI Taxonomy" id="37653"/>
    <lineage>
        <taxon>Eukaryota</taxon>
        <taxon>Metazoa</taxon>
        <taxon>Spiralia</taxon>
        <taxon>Lophotrochozoa</taxon>
        <taxon>Mollusca</taxon>
        <taxon>Cephalopoda</taxon>
        <taxon>Coleoidea</taxon>
        <taxon>Octopodiformes</taxon>
        <taxon>Octopoda</taxon>
        <taxon>Incirrata</taxon>
        <taxon>Octopodidae</taxon>
        <taxon>Octopus</taxon>
    </lineage>
</organism>
<dbReference type="OMA" id="QWINPKK"/>
<proteinExistence type="predicted"/>
<dbReference type="AlphaFoldDB" id="A0A0L8HKM5"/>
<sequence length="169" mass="19806">MSSFKRRRDPLPFPRLNNDEELSGIKKEQVCIPNEPYHISHQAEPWNNLHNTRTLQSSRRLVFHHDPLAPNDSLDFILKSVYEHDKGLFKTKADTLVQKETLTDDHSRQLVNREKIPEKKPLVMDHPLRIIPSEKMEDFNSVKLAIESYHTQITNRGYCRKPDGGYYST</sequence>
<protein>
    <submittedName>
        <fullName evidence="1">Uncharacterized protein</fullName>
    </submittedName>
</protein>
<accession>A0A0L8HKM5</accession>
<gene>
    <name evidence="1" type="ORF">OCBIM_22013241mg</name>
</gene>
<dbReference type="EMBL" id="KQ418003">
    <property type="protein sequence ID" value="KOF89340.1"/>
    <property type="molecule type" value="Genomic_DNA"/>
</dbReference>
<evidence type="ECO:0000313" key="1">
    <source>
        <dbReference type="EMBL" id="KOF89340.1"/>
    </source>
</evidence>
<dbReference type="KEGG" id="obi:106870334"/>
<name>A0A0L8HKM5_OCTBM</name>
<reference evidence="1" key="1">
    <citation type="submission" date="2015-07" db="EMBL/GenBank/DDBJ databases">
        <title>MeaNS - Measles Nucleotide Surveillance Program.</title>
        <authorList>
            <person name="Tran T."/>
            <person name="Druce J."/>
        </authorList>
    </citation>
    <scope>NUCLEOTIDE SEQUENCE</scope>
    <source>
        <strain evidence="1">UCB-OBI-ISO-001</strain>
        <tissue evidence="1">Gonad</tissue>
    </source>
</reference>
<dbReference type="OrthoDB" id="10013535at2759"/>